<dbReference type="Pfam" id="PF19018">
    <property type="entry name" value="Vanin_C"/>
    <property type="match status" value="1"/>
</dbReference>
<comment type="similarity">
    <text evidence="1">Belongs to the carbon-nitrogen hydrolase superfamily. BTD/VNN family.</text>
</comment>
<accession>A0A7S4I841</accession>
<evidence type="ECO:0000259" key="4">
    <source>
        <dbReference type="PROSITE" id="PS50263"/>
    </source>
</evidence>
<dbReference type="PROSITE" id="PS50263">
    <property type="entry name" value="CN_HYDROLASE"/>
    <property type="match status" value="1"/>
</dbReference>
<organism evidence="5">
    <name type="scientific">Vannella robusta</name>
    <dbReference type="NCBI Taxonomy" id="1487602"/>
    <lineage>
        <taxon>Eukaryota</taxon>
        <taxon>Amoebozoa</taxon>
        <taxon>Discosea</taxon>
        <taxon>Flabellinia</taxon>
        <taxon>Vannellidae</taxon>
        <taxon>Vannella</taxon>
    </lineage>
</organism>
<keyword evidence="2" id="KW-0378">Hydrolase</keyword>
<dbReference type="EMBL" id="HBKP01013103">
    <property type="protein sequence ID" value="CAE2221424.1"/>
    <property type="molecule type" value="Transcribed_RNA"/>
</dbReference>
<dbReference type="SUPFAM" id="SSF56317">
    <property type="entry name" value="Carbon-nitrogen hydrolase"/>
    <property type="match status" value="1"/>
</dbReference>
<reference evidence="5" key="1">
    <citation type="submission" date="2021-01" db="EMBL/GenBank/DDBJ databases">
        <authorList>
            <person name="Corre E."/>
            <person name="Pelletier E."/>
            <person name="Niang G."/>
            <person name="Scheremetjew M."/>
            <person name="Finn R."/>
            <person name="Kale V."/>
            <person name="Holt S."/>
            <person name="Cochrane G."/>
            <person name="Meng A."/>
            <person name="Brown T."/>
            <person name="Cohen L."/>
        </authorList>
    </citation>
    <scope>NUCLEOTIDE SEQUENCE</scope>
    <source>
        <strain evidence="5">DIVA3 518/3/11/1/6</strain>
    </source>
</reference>
<dbReference type="PROSITE" id="PS51257">
    <property type="entry name" value="PROKAR_LIPOPROTEIN"/>
    <property type="match status" value="1"/>
</dbReference>
<evidence type="ECO:0000313" key="5">
    <source>
        <dbReference type="EMBL" id="CAE2221424.1"/>
    </source>
</evidence>
<dbReference type="InterPro" id="IPR043957">
    <property type="entry name" value="Vanin_C"/>
</dbReference>
<name>A0A7S4I841_9EUKA</name>
<evidence type="ECO:0000256" key="3">
    <source>
        <dbReference type="SAM" id="SignalP"/>
    </source>
</evidence>
<dbReference type="InterPro" id="IPR040154">
    <property type="entry name" value="Biotinidase/VNN"/>
</dbReference>
<feature type="chain" id="PRO_5031445898" description="CN hydrolase domain-containing protein" evidence="3">
    <location>
        <begin position="18"/>
        <end position="527"/>
    </location>
</feature>
<dbReference type="AlphaFoldDB" id="A0A7S4I841"/>
<dbReference type="GO" id="GO:0016787">
    <property type="term" value="F:hydrolase activity"/>
    <property type="evidence" value="ECO:0007669"/>
    <property type="project" value="UniProtKB-KW"/>
</dbReference>
<evidence type="ECO:0000256" key="1">
    <source>
        <dbReference type="ARBA" id="ARBA00008225"/>
    </source>
</evidence>
<dbReference type="Pfam" id="PF00795">
    <property type="entry name" value="CN_hydrolase"/>
    <property type="match status" value="1"/>
</dbReference>
<dbReference type="InterPro" id="IPR003010">
    <property type="entry name" value="C-N_Hydrolase"/>
</dbReference>
<protein>
    <recommendedName>
        <fullName evidence="4">CN hydrolase domain-containing protein</fullName>
    </recommendedName>
</protein>
<gene>
    <name evidence="5" type="ORF">VSP0166_LOCUS9266</name>
</gene>
<evidence type="ECO:0000256" key="2">
    <source>
        <dbReference type="ARBA" id="ARBA00022801"/>
    </source>
</evidence>
<feature type="domain" description="CN hydrolase" evidence="4">
    <location>
        <begin position="39"/>
        <end position="327"/>
    </location>
</feature>
<feature type="signal peptide" evidence="3">
    <location>
        <begin position="1"/>
        <end position="17"/>
    </location>
</feature>
<dbReference type="PANTHER" id="PTHR10609">
    <property type="entry name" value="BIOTINIDASE-RELATED"/>
    <property type="match status" value="1"/>
</dbReference>
<dbReference type="InterPro" id="IPR036526">
    <property type="entry name" value="C-N_Hydrolase_sf"/>
</dbReference>
<keyword evidence="3" id="KW-0732">Signal</keyword>
<dbReference type="Gene3D" id="3.60.110.10">
    <property type="entry name" value="Carbon-nitrogen hydrolase"/>
    <property type="match status" value="1"/>
</dbReference>
<dbReference type="PANTHER" id="PTHR10609:SF27">
    <property type="entry name" value="CN HYDROLASE DOMAIN-CONTAINING PROTEIN-RELATED"/>
    <property type="match status" value="1"/>
</dbReference>
<proteinExistence type="inferred from homology"/>
<sequence length="527" mass="59042">MRVCWWCLFVLFVGCYGSTSESYTAAVVEFLPVNYESEVIAAMEQEILLRVPDEFAVSSSYVNAVKMLNLKRYEHFVKQAKEQEADIIVFPEDTTTGWPIGFDNGRDGALPWLEQVPPMQSQPYLMNELQFSSPAVFYASQFAYQNNITVVIDIGEVVWCNGTQTQSECTPDGRWQFNTQLAFNPSGALIGKHRKLHLFLADTEIFNYPEESLDTFESFGVEFGMLVCFDIWFSYPGFALASQKNIENFVLSSWWENNGTLPLVSAVNMQQSFARAAQSNLLACSVGLGFMNSGSGIYNGVSGEQSYNFDPQFLQREDVLIVQELPKSPRSSSFDSPKPSKRISVDSLSHIRAQHNEKESRIRNTFISLPDSPSYVTLDVAPGKTIEATATNNDLECFFNVTFATGDNINSTSTFVAMAYQGPYFDDLLQADLCAIYRCADRHFNRGNCETLTIESDVAFTEIEITGSFSSQQNVYAMASQNKGQLLPMSSIMIDRSSSFSAMKVFNSSVQIVNTVLYAPSIKQNYY</sequence>